<feature type="compositionally biased region" description="Basic and acidic residues" evidence="1">
    <location>
        <begin position="137"/>
        <end position="155"/>
    </location>
</feature>
<dbReference type="EMBL" id="JAHXZJ010000002">
    <property type="protein sequence ID" value="KAH0564698.1"/>
    <property type="molecule type" value="Genomic_DNA"/>
</dbReference>
<proteinExistence type="predicted"/>
<sequence>MFLIRPFLELCGREAVLVKNLSSTDQRIESLGQHLHRNSFKPSQFISANNLDAQARLNALLGAAGLGELNKPIDGKYLTDHEVLRRLTSHVSNALDEASAELEKMRRENPREFEEKMVTEESSVHETTEELATNSNIEDKDIKGDGKIAPRDPDH</sequence>
<accession>A0AAV7J1K8</accession>
<protein>
    <submittedName>
        <fullName evidence="2">Uncharacterized protein</fullName>
    </submittedName>
</protein>
<reference evidence="2 3" key="1">
    <citation type="journal article" date="2021" name="J. Hered.">
        <title>A chromosome-level genome assembly of the parasitoid wasp, Cotesia glomerata (Hymenoptera: Braconidae).</title>
        <authorList>
            <person name="Pinto B.J."/>
            <person name="Weis J.J."/>
            <person name="Gamble T."/>
            <person name="Ode P.J."/>
            <person name="Paul R."/>
            <person name="Zaspel J.M."/>
        </authorList>
    </citation>
    <scope>NUCLEOTIDE SEQUENCE [LARGE SCALE GENOMIC DNA]</scope>
    <source>
        <strain evidence="2">CgM1</strain>
    </source>
</reference>
<dbReference type="Proteomes" id="UP000826195">
    <property type="component" value="Unassembled WGS sequence"/>
</dbReference>
<name>A0AAV7J1K8_COTGL</name>
<gene>
    <name evidence="2" type="ORF">KQX54_013496</name>
</gene>
<organism evidence="2 3">
    <name type="scientific">Cotesia glomerata</name>
    <name type="common">Lepidopteran parasitic wasp</name>
    <name type="synonym">Apanteles glomeratus</name>
    <dbReference type="NCBI Taxonomy" id="32391"/>
    <lineage>
        <taxon>Eukaryota</taxon>
        <taxon>Metazoa</taxon>
        <taxon>Ecdysozoa</taxon>
        <taxon>Arthropoda</taxon>
        <taxon>Hexapoda</taxon>
        <taxon>Insecta</taxon>
        <taxon>Pterygota</taxon>
        <taxon>Neoptera</taxon>
        <taxon>Endopterygota</taxon>
        <taxon>Hymenoptera</taxon>
        <taxon>Apocrita</taxon>
        <taxon>Ichneumonoidea</taxon>
        <taxon>Braconidae</taxon>
        <taxon>Microgastrinae</taxon>
        <taxon>Cotesia</taxon>
    </lineage>
</organism>
<feature type="region of interest" description="Disordered" evidence="1">
    <location>
        <begin position="98"/>
        <end position="155"/>
    </location>
</feature>
<evidence type="ECO:0000256" key="1">
    <source>
        <dbReference type="SAM" id="MobiDB-lite"/>
    </source>
</evidence>
<evidence type="ECO:0000313" key="2">
    <source>
        <dbReference type="EMBL" id="KAH0564698.1"/>
    </source>
</evidence>
<keyword evidence="3" id="KW-1185">Reference proteome</keyword>
<comment type="caution">
    <text evidence="2">The sequence shown here is derived from an EMBL/GenBank/DDBJ whole genome shotgun (WGS) entry which is preliminary data.</text>
</comment>
<dbReference type="AlphaFoldDB" id="A0AAV7J1K8"/>
<evidence type="ECO:0000313" key="3">
    <source>
        <dbReference type="Proteomes" id="UP000826195"/>
    </source>
</evidence>
<feature type="compositionally biased region" description="Basic and acidic residues" evidence="1">
    <location>
        <begin position="101"/>
        <end position="128"/>
    </location>
</feature>